<feature type="site" description="Histone H3K4me3 binding" evidence="8">
    <location>
        <position position="656"/>
    </location>
</feature>
<evidence type="ECO:0000256" key="2">
    <source>
        <dbReference type="ARBA" id="ARBA00010210"/>
    </source>
</evidence>
<evidence type="ECO:0000313" key="14">
    <source>
        <dbReference type="EMBL" id="PMD34950.1"/>
    </source>
</evidence>
<dbReference type="PROSITE" id="PS01359">
    <property type="entry name" value="ZF_PHD_1"/>
    <property type="match status" value="1"/>
</dbReference>
<feature type="binding site" evidence="9">
    <location>
        <position position="661"/>
    </location>
    <ligand>
        <name>Zn(2+)</name>
        <dbReference type="ChEBI" id="CHEBI:29105"/>
        <label>1</label>
    </ligand>
</feature>
<feature type="site" description="Histone H3K4me3 binding" evidence="8">
    <location>
        <position position="648"/>
    </location>
</feature>
<dbReference type="STRING" id="1149755.A0A2J6R8W2"/>
<dbReference type="AlphaFoldDB" id="A0A2J6R8W2"/>
<comment type="similarity">
    <text evidence="2 11">Belongs to the ING family.</text>
</comment>
<dbReference type="Gene3D" id="6.10.140.1740">
    <property type="match status" value="1"/>
</dbReference>
<feature type="site" description="Histone H3K4me3 binding" evidence="8">
    <location>
        <position position="644"/>
    </location>
</feature>
<feature type="region of interest" description="Disordered" evidence="12">
    <location>
        <begin position="278"/>
        <end position="628"/>
    </location>
</feature>
<evidence type="ECO:0000256" key="5">
    <source>
        <dbReference type="ARBA" id="ARBA00022833"/>
    </source>
</evidence>
<dbReference type="InterPro" id="IPR024610">
    <property type="entry name" value="ING_N_histone-binding"/>
</dbReference>
<evidence type="ECO:0000259" key="13">
    <source>
        <dbReference type="PROSITE" id="PS50016"/>
    </source>
</evidence>
<keyword evidence="5 9" id="KW-0862">Zinc</keyword>
<dbReference type="OrthoDB" id="4173905at2759"/>
<dbReference type="PANTHER" id="PTHR10333">
    <property type="entry name" value="INHIBITOR OF GROWTH PROTEIN"/>
    <property type="match status" value="1"/>
</dbReference>
<accession>A0A2J6R8W2</accession>
<feature type="compositionally biased region" description="Polar residues" evidence="12">
    <location>
        <begin position="437"/>
        <end position="451"/>
    </location>
</feature>
<feature type="compositionally biased region" description="Acidic residues" evidence="12">
    <location>
        <begin position="619"/>
        <end position="628"/>
    </location>
</feature>
<keyword evidence="4 10" id="KW-0863">Zinc-finger</keyword>
<dbReference type="CDD" id="cd15505">
    <property type="entry name" value="PHD_ING"/>
    <property type="match status" value="1"/>
</dbReference>
<comment type="function">
    <text evidence="11">Component of an histone acetyltransferase complex.</text>
</comment>
<comment type="domain">
    <text evidence="11">The PHD-type zinc finger mediates the binding to H3K4me3.</text>
</comment>
<dbReference type="GO" id="GO:0006355">
    <property type="term" value="P:regulation of DNA-templated transcription"/>
    <property type="evidence" value="ECO:0007669"/>
    <property type="project" value="TreeGrafter"/>
</dbReference>
<dbReference type="Gene3D" id="3.30.40.10">
    <property type="entry name" value="Zinc/RING finger domain, C3HC4 (zinc finger)"/>
    <property type="match status" value="1"/>
</dbReference>
<feature type="binding site" evidence="9">
    <location>
        <position position="634"/>
    </location>
    <ligand>
        <name>Zn(2+)</name>
        <dbReference type="ChEBI" id="CHEBI:29105"/>
        <label>1</label>
    </ligand>
</feature>
<gene>
    <name evidence="14" type="ORF">L207DRAFT_436871</name>
</gene>
<dbReference type="Proteomes" id="UP000235786">
    <property type="component" value="Unassembled WGS sequence"/>
</dbReference>
<evidence type="ECO:0000256" key="9">
    <source>
        <dbReference type="PIRSR" id="PIRSR628651-51"/>
    </source>
</evidence>
<dbReference type="SMART" id="SM01408">
    <property type="entry name" value="ING"/>
    <property type="match status" value="1"/>
</dbReference>
<dbReference type="GO" id="GO:0033698">
    <property type="term" value="C:Rpd3L complex"/>
    <property type="evidence" value="ECO:0007669"/>
    <property type="project" value="TreeGrafter"/>
</dbReference>
<proteinExistence type="inferred from homology"/>
<keyword evidence="15" id="KW-1185">Reference proteome</keyword>
<dbReference type="EMBL" id="KZ613953">
    <property type="protein sequence ID" value="PMD34950.1"/>
    <property type="molecule type" value="Genomic_DNA"/>
</dbReference>
<feature type="site" description="Histone H3K4me3 binding" evidence="8">
    <location>
        <position position="633"/>
    </location>
</feature>
<dbReference type="InterPro" id="IPR013083">
    <property type="entry name" value="Znf_RING/FYVE/PHD"/>
</dbReference>
<feature type="binding site" evidence="9">
    <location>
        <position position="679"/>
    </location>
    <ligand>
        <name>Zn(2+)</name>
        <dbReference type="ChEBI" id="CHEBI:29105"/>
        <label>2</label>
    </ligand>
</feature>
<feature type="compositionally biased region" description="Basic and acidic residues" evidence="12">
    <location>
        <begin position="490"/>
        <end position="514"/>
    </location>
</feature>
<sequence>MKTSKPPASDLLSSRRAQPVRQTRTNPPRASISGARPFGPRGSISGGLEEQSIEIFPAITHFADAITALPKELVRHFTLLKEVDAKIFAPEEDLGKLVDAALNAPPPQRPQAIEAQNGHGPTSAPMSAQGSINSSITNGQVGSVNSVPDAVDVYNAANLVYEPGNIQRRQLFQHCAYTMQNMLVSLDEKNHVISTAAEALSKQLARIDDCFPYIELEISEEARYGSTTHWAYPENRIPKATNSRREIAAVNHLSAAAQHMAEEAAARSDARKQALLERKKAKNQHLDSDFDDHHDGRHKEKKLHGNSKAIRRAADAASSVGLGITNGAGTNGNPPKRRKLAEKGPAAGTGMERSLSSVFGSNGSATKKAASPRETPGPEAKKRQRATGTTNGQTRKSRNNTITSTAMSPSLASSPIRTTFPESKLAQKSSPPPTNGGRPQSSRARQNSTHSLLEKPPTSGASKPNGNSVGTPDLGAAAAATGRSIPEVKATMKESANDSKGEHLLEDVEQEKPEMVGGLVVGNRKDSVAKREEPEANGDAMQGIQLQTTVVMTKSGRASKPSTPAIPTFPEPVRSRSQRNTIEASSSNKRSHKKGAGAAAQLIAQQNSEVDETTSNAPDADEDGEIDEDEPTYCYCNGVSYGEMVGCDADGCEREWFHLECVGLKVAPKGNAKWYCDDCKEKLKGKRFNGR</sequence>
<evidence type="ECO:0000256" key="12">
    <source>
        <dbReference type="SAM" id="MobiDB-lite"/>
    </source>
</evidence>
<feature type="compositionally biased region" description="Basic and acidic residues" evidence="12">
    <location>
        <begin position="523"/>
        <end position="534"/>
    </location>
</feature>
<dbReference type="InterPro" id="IPR019786">
    <property type="entry name" value="Zinc_finger_PHD-type_CS"/>
</dbReference>
<dbReference type="GO" id="GO:0070210">
    <property type="term" value="C:Rpd3L-Expanded complex"/>
    <property type="evidence" value="ECO:0007669"/>
    <property type="project" value="TreeGrafter"/>
</dbReference>
<feature type="compositionally biased region" description="Polar residues" evidence="12">
    <location>
        <begin position="11"/>
        <end position="28"/>
    </location>
</feature>
<evidence type="ECO:0000256" key="1">
    <source>
        <dbReference type="ARBA" id="ARBA00004123"/>
    </source>
</evidence>
<evidence type="ECO:0000313" key="15">
    <source>
        <dbReference type="Proteomes" id="UP000235786"/>
    </source>
</evidence>
<dbReference type="SUPFAM" id="SSF57903">
    <property type="entry name" value="FYVE/PHD zinc finger"/>
    <property type="match status" value="1"/>
</dbReference>
<feature type="compositionally biased region" description="Polar residues" evidence="12">
    <location>
        <begin position="354"/>
        <end position="365"/>
    </location>
</feature>
<keyword evidence="6 11" id="KW-0156">Chromatin regulator</keyword>
<comment type="subcellular location">
    <subcellularLocation>
        <location evidence="1 11">Nucleus</location>
    </subcellularLocation>
</comment>
<evidence type="ECO:0000256" key="6">
    <source>
        <dbReference type="ARBA" id="ARBA00022853"/>
    </source>
</evidence>
<dbReference type="GO" id="GO:0006325">
    <property type="term" value="P:chromatin organization"/>
    <property type="evidence" value="ECO:0007669"/>
    <property type="project" value="UniProtKB-KW"/>
</dbReference>
<evidence type="ECO:0000256" key="8">
    <source>
        <dbReference type="PIRSR" id="PIRSR628651-50"/>
    </source>
</evidence>
<feature type="compositionally biased region" description="Polar residues" evidence="12">
    <location>
        <begin position="603"/>
        <end position="617"/>
    </location>
</feature>
<evidence type="ECO:0000256" key="11">
    <source>
        <dbReference type="RuleBase" id="RU361213"/>
    </source>
</evidence>
<dbReference type="Pfam" id="PF12998">
    <property type="entry name" value="ING"/>
    <property type="match status" value="1"/>
</dbReference>
<evidence type="ECO:0000256" key="3">
    <source>
        <dbReference type="ARBA" id="ARBA00022723"/>
    </source>
</evidence>
<name>A0A2J6R8W2_HYAVF</name>
<feature type="binding site" evidence="9">
    <location>
        <position position="658"/>
    </location>
    <ligand>
        <name>Zn(2+)</name>
        <dbReference type="ChEBI" id="CHEBI:29105"/>
        <label>1</label>
    </ligand>
</feature>
<feature type="binding site" evidence="9">
    <location>
        <position position="647"/>
    </location>
    <ligand>
        <name>Zn(2+)</name>
        <dbReference type="ChEBI" id="CHEBI:29105"/>
        <label>2</label>
    </ligand>
</feature>
<feature type="compositionally biased region" description="Basic residues" evidence="12">
    <location>
        <begin position="299"/>
        <end position="311"/>
    </location>
</feature>
<feature type="binding site" evidence="9">
    <location>
        <position position="676"/>
    </location>
    <ligand>
        <name>Zn(2+)</name>
        <dbReference type="ChEBI" id="CHEBI:29105"/>
        <label>2</label>
    </ligand>
</feature>
<organism evidence="14 15">
    <name type="scientific">Hyaloscypha variabilis (strain UAMH 11265 / GT02V1 / F)</name>
    <name type="common">Meliniomyces variabilis</name>
    <dbReference type="NCBI Taxonomy" id="1149755"/>
    <lineage>
        <taxon>Eukaryota</taxon>
        <taxon>Fungi</taxon>
        <taxon>Dikarya</taxon>
        <taxon>Ascomycota</taxon>
        <taxon>Pezizomycotina</taxon>
        <taxon>Leotiomycetes</taxon>
        <taxon>Helotiales</taxon>
        <taxon>Hyaloscyphaceae</taxon>
        <taxon>Hyaloscypha</taxon>
        <taxon>Hyaloscypha variabilis</taxon>
    </lineage>
</organism>
<dbReference type="InterPro" id="IPR011011">
    <property type="entry name" value="Znf_FYVE_PHD"/>
</dbReference>
<comment type="subunit">
    <text evidence="11">Component of an histone acetyltransferase complex. Interacts with H3K4me3 and to a lesser extent with H3K4me2.</text>
</comment>
<evidence type="ECO:0000256" key="10">
    <source>
        <dbReference type="PROSITE-ProRule" id="PRU00146"/>
    </source>
</evidence>
<protein>
    <recommendedName>
        <fullName evidence="11">Chromatin modification-related protein</fullName>
    </recommendedName>
</protein>
<feature type="compositionally biased region" description="Polar residues" evidence="12">
    <location>
        <begin position="578"/>
        <end position="588"/>
    </location>
</feature>
<feature type="binding site" evidence="9">
    <location>
        <position position="652"/>
    </location>
    <ligand>
        <name>Zn(2+)</name>
        <dbReference type="ChEBI" id="CHEBI:29105"/>
        <label>2</label>
    </ligand>
</feature>
<dbReference type="InterPro" id="IPR001965">
    <property type="entry name" value="Znf_PHD"/>
</dbReference>
<evidence type="ECO:0000256" key="4">
    <source>
        <dbReference type="ARBA" id="ARBA00022771"/>
    </source>
</evidence>
<feature type="compositionally biased region" description="Polar residues" evidence="12">
    <location>
        <begin position="386"/>
        <end position="429"/>
    </location>
</feature>
<keyword evidence="7 11" id="KW-0539">Nucleus</keyword>
<evidence type="ECO:0000256" key="7">
    <source>
        <dbReference type="ARBA" id="ARBA00023242"/>
    </source>
</evidence>
<dbReference type="PROSITE" id="PS50016">
    <property type="entry name" value="ZF_PHD_2"/>
    <property type="match status" value="1"/>
</dbReference>
<feature type="domain" description="PHD-type" evidence="13">
    <location>
        <begin position="631"/>
        <end position="682"/>
    </location>
</feature>
<keyword evidence="3 9" id="KW-0479">Metal-binding</keyword>
<feature type="binding site" evidence="9">
    <location>
        <position position="636"/>
    </location>
    <ligand>
        <name>Zn(2+)</name>
        <dbReference type="ChEBI" id="CHEBI:29105"/>
        <label>1</label>
    </ligand>
</feature>
<dbReference type="InterPro" id="IPR019787">
    <property type="entry name" value="Znf_PHD-finger"/>
</dbReference>
<dbReference type="PANTHER" id="PTHR10333:SF42">
    <property type="entry name" value="INHIBITOR OF GROWTH PROTEIN 5"/>
    <property type="match status" value="1"/>
</dbReference>
<feature type="compositionally biased region" description="Basic and acidic residues" evidence="12">
    <location>
        <begin position="278"/>
        <end position="298"/>
    </location>
</feature>
<reference evidence="14 15" key="1">
    <citation type="submission" date="2016-04" db="EMBL/GenBank/DDBJ databases">
        <title>A degradative enzymes factory behind the ericoid mycorrhizal symbiosis.</title>
        <authorList>
            <consortium name="DOE Joint Genome Institute"/>
            <person name="Martino E."/>
            <person name="Morin E."/>
            <person name="Grelet G."/>
            <person name="Kuo A."/>
            <person name="Kohler A."/>
            <person name="Daghino S."/>
            <person name="Barry K."/>
            <person name="Choi C."/>
            <person name="Cichocki N."/>
            <person name="Clum A."/>
            <person name="Copeland A."/>
            <person name="Hainaut M."/>
            <person name="Haridas S."/>
            <person name="Labutti K."/>
            <person name="Lindquist E."/>
            <person name="Lipzen A."/>
            <person name="Khouja H.-R."/>
            <person name="Murat C."/>
            <person name="Ohm R."/>
            <person name="Olson A."/>
            <person name="Spatafora J."/>
            <person name="Veneault-Fourrey C."/>
            <person name="Henrissat B."/>
            <person name="Grigoriev I."/>
            <person name="Martin F."/>
            <person name="Perotto S."/>
        </authorList>
    </citation>
    <scope>NUCLEOTIDE SEQUENCE [LARGE SCALE GENOMIC DNA]</scope>
    <source>
        <strain evidence="14 15">F</strain>
    </source>
</reference>
<dbReference type="GO" id="GO:0008270">
    <property type="term" value="F:zinc ion binding"/>
    <property type="evidence" value="ECO:0007669"/>
    <property type="project" value="UniProtKB-KW"/>
</dbReference>
<feature type="compositionally biased region" description="Polar residues" evidence="12">
    <location>
        <begin position="459"/>
        <end position="470"/>
    </location>
</feature>
<dbReference type="SMART" id="SM00249">
    <property type="entry name" value="PHD"/>
    <property type="match status" value="1"/>
</dbReference>
<feature type="region of interest" description="Disordered" evidence="12">
    <location>
        <begin position="1"/>
        <end position="46"/>
    </location>
</feature>
<dbReference type="InterPro" id="IPR028651">
    <property type="entry name" value="ING_fam"/>
</dbReference>